<proteinExistence type="inferred from homology"/>
<feature type="binding site" evidence="6">
    <location>
        <position position="186"/>
    </location>
    <ligand>
        <name>substrate</name>
    </ligand>
</feature>
<dbReference type="PIRSF" id="PIRSF001221">
    <property type="entry name" value="Amidase_fungi"/>
    <property type="match status" value="1"/>
</dbReference>
<dbReference type="PANTHER" id="PTHR46072">
    <property type="entry name" value="AMIDASE-RELATED-RELATED"/>
    <property type="match status" value="1"/>
</dbReference>
<dbReference type="PROSITE" id="PS00571">
    <property type="entry name" value="AMIDASES"/>
    <property type="match status" value="1"/>
</dbReference>
<dbReference type="GO" id="GO:0004040">
    <property type="term" value="F:amidase activity"/>
    <property type="evidence" value="ECO:0007669"/>
    <property type="project" value="UniProtKB-EC"/>
</dbReference>
<sequence length="552" mass="60834">MPPSKSSPKRSWQDIAREAQDYRDLTIAQISPPVSEVPPHLPKNVMSIPASLLDHTELSITNLPLEELLASLTSGRLSAVAVTTSYLRRAAVAQGLVNCITELLPSLSLKRARELDEFFQQNGKPIGPLHGLPISIKEHICLEGLRCTTGYISHFSNTAKSDAHILTVIASAGAIFHARTTIPQTMMHLETDSNLYGVTVNPYDNSVTAGGSSGGEGALIALRGSCLGIGSDVGGSIRSPAANCGIYGFKPTAFRVPTDGWGYMMAGADTVETVLGPLSTSLFGLQILMKTIIDSEPWKTEPALIPMPWRDVKVGLEDAGRKLRIGVLWHDGVVRPHPPITRALKLLNDRLQASGIEVVDFKPRLHDEAWAILSSLYYPDGGEFDSNEIDSSGEPWRPLSKFILQENPCVKKLSVGELTYWLEEREAYRKEYALHWNKYDVDAVLCPVGPGVAPKHNTARYWYYTSQWNLLDYPAVAFPVFKVDKDVDVWPHNPGKSLSGLDAENRGMWDPAEFHGLPVSLQLVGRRFEDEKVLAILEYVTQKVGLPFEEFS</sequence>
<dbReference type="InterPro" id="IPR020556">
    <property type="entry name" value="Amidase_CS"/>
</dbReference>
<accession>A0A9P4K6T7</accession>
<feature type="active site" description="Charge relay system" evidence="5">
    <location>
        <position position="137"/>
    </location>
</feature>
<evidence type="ECO:0000259" key="7">
    <source>
        <dbReference type="Pfam" id="PF01425"/>
    </source>
</evidence>
<reference evidence="9" key="1">
    <citation type="journal article" date="2020" name="Stud. Mycol.">
        <title>101 Dothideomycetes genomes: A test case for predicting lifestyles and emergence of pathogens.</title>
        <authorList>
            <person name="Haridas S."/>
            <person name="Albert R."/>
            <person name="Binder M."/>
            <person name="Bloem J."/>
            <person name="LaButti K."/>
            <person name="Salamov A."/>
            <person name="Andreopoulos B."/>
            <person name="Baker S."/>
            <person name="Barry K."/>
            <person name="Bills G."/>
            <person name="Bluhm B."/>
            <person name="Cannon C."/>
            <person name="Castanera R."/>
            <person name="Culley D."/>
            <person name="Daum C."/>
            <person name="Ezra D."/>
            <person name="Gonzalez J."/>
            <person name="Henrissat B."/>
            <person name="Kuo A."/>
            <person name="Liang C."/>
            <person name="Lipzen A."/>
            <person name="Lutzoni F."/>
            <person name="Magnuson J."/>
            <person name="Mondo S."/>
            <person name="Nolan M."/>
            <person name="Ohm R."/>
            <person name="Pangilinan J."/>
            <person name="Park H.-J."/>
            <person name="Ramirez L."/>
            <person name="Alfaro M."/>
            <person name="Sun H."/>
            <person name="Tritt A."/>
            <person name="Yoshinaga Y."/>
            <person name="Zwiers L.-H."/>
            <person name="Turgeon B."/>
            <person name="Goodwin S."/>
            <person name="Spatafora J."/>
            <person name="Crous P."/>
            <person name="Grigoriev I."/>
        </authorList>
    </citation>
    <scope>NUCLEOTIDE SEQUENCE [LARGE SCALE GENOMIC DNA]</scope>
    <source>
        <strain evidence="9">CBS 304.66</strain>
    </source>
</reference>
<comment type="caution">
    <text evidence="8">The sequence shown here is derived from an EMBL/GenBank/DDBJ whole genome shotgun (WGS) entry which is preliminary data.</text>
</comment>
<evidence type="ECO:0000256" key="5">
    <source>
        <dbReference type="PIRSR" id="PIRSR001221-1"/>
    </source>
</evidence>
<dbReference type="Gene3D" id="3.90.1300.10">
    <property type="entry name" value="Amidase signature (AS) domain"/>
    <property type="match status" value="1"/>
</dbReference>
<dbReference type="EMBL" id="ML986645">
    <property type="protein sequence ID" value="KAF2262038.1"/>
    <property type="molecule type" value="Genomic_DNA"/>
</dbReference>
<evidence type="ECO:0000256" key="3">
    <source>
        <dbReference type="ARBA" id="ARBA00012922"/>
    </source>
</evidence>
<evidence type="ECO:0000313" key="9">
    <source>
        <dbReference type="Proteomes" id="UP000800093"/>
    </source>
</evidence>
<evidence type="ECO:0000256" key="6">
    <source>
        <dbReference type="PIRSR" id="PIRSR001221-2"/>
    </source>
</evidence>
<dbReference type="PANTHER" id="PTHR46072:SF4">
    <property type="entry name" value="AMIDASE C550.07-RELATED"/>
    <property type="match status" value="1"/>
</dbReference>
<name>A0A9P4K6T7_9PLEO</name>
<dbReference type="Pfam" id="PF01425">
    <property type="entry name" value="Amidase"/>
    <property type="match status" value="1"/>
</dbReference>
<comment type="catalytic activity">
    <reaction evidence="1">
        <text>a monocarboxylic acid amide + H2O = a monocarboxylate + NH4(+)</text>
        <dbReference type="Rhea" id="RHEA:12020"/>
        <dbReference type="ChEBI" id="CHEBI:15377"/>
        <dbReference type="ChEBI" id="CHEBI:28938"/>
        <dbReference type="ChEBI" id="CHEBI:35757"/>
        <dbReference type="ChEBI" id="CHEBI:83628"/>
        <dbReference type="EC" id="3.5.1.4"/>
    </reaction>
</comment>
<dbReference type="AlphaFoldDB" id="A0A9P4K6T7"/>
<organism evidence="8 9">
    <name type="scientific">Lojkania enalia</name>
    <dbReference type="NCBI Taxonomy" id="147567"/>
    <lineage>
        <taxon>Eukaryota</taxon>
        <taxon>Fungi</taxon>
        <taxon>Dikarya</taxon>
        <taxon>Ascomycota</taxon>
        <taxon>Pezizomycotina</taxon>
        <taxon>Dothideomycetes</taxon>
        <taxon>Pleosporomycetidae</taxon>
        <taxon>Pleosporales</taxon>
        <taxon>Pleosporales incertae sedis</taxon>
        <taxon>Lojkania</taxon>
    </lineage>
</organism>
<evidence type="ECO:0000256" key="4">
    <source>
        <dbReference type="ARBA" id="ARBA00022801"/>
    </source>
</evidence>
<feature type="binding site" evidence="6">
    <location>
        <position position="212"/>
    </location>
    <ligand>
        <name>substrate</name>
    </ligand>
</feature>
<comment type="similarity">
    <text evidence="2">Belongs to the amidase family.</text>
</comment>
<dbReference type="EC" id="3.5.1.4" evidence="3"/>
<feature type="domain" description="Amidase" evidence="7">
    <location>
        <begin position="82"/>
        <end position="534"/>
    </location>
</feature>
<evidence type="ECO:0000313" key="8">
    <source>
        <dbReference type="EMBL" id="KAF2262038.1"/>
    </source>
</evidence>
<feature type="binding site" evidence="6">
    <location>
        <begin position="233"/>
        <end position="236"/>
    </location>
    <ligand>
        <name>substrate</name>
    </ligand>
</feature>
<dbReference type="InterPro" id="IPR036928">
    <property type="entry name" value="AS_sf"/>
</dbReference>
<protein>
    <recommendedName>
        <fullName evidence="3">amidase</fullName>
        <ecNumber evidence="3">3.5.1.4</ecNumber>
    </recommendedName>
</protein>
<keyword evidence="9" id="KW-1185">Reference proteome</keyword>
<dbReference type="Proteomes" id="UP000800093">
    <property type="component" value="Unassembled WGS sequence"/>
</dbReference>
<dbReference type="InterPro" id="IPR023631">
    <property type="entry name" value="Amidase_dom"/>
</dbReference>
<evidence type="ECO:0000256" key="2">
    <source>
        <dbReference type="ARBA" id="ARBA00009199"/>
    </source>
</evidence>
<keyword evidence="4" id="KW-0378">Hydrolase</keyword>
<dbReference type="OrthoDB" id="6428749at2759"/>
<feature type="active site" description="Acyl-ester intermediate" evidence="5">
    <location>
        <position position="236"/>
    </location>
</feature>
<dbReference type="SUPFAM" id="SSF75304">
    <property type="entry name" value="Amidase signature (AS) enzymes"/>
    <property type="match status" value="1"/>
</dbReference>
<evidence type="ECO:0000256" key="1">
    <source>
        <dbReference type="ARBA" id="ARBA00001311"/>
    </source>
</evidence>
<feature type="active site" description="Charge relay system" evidence="5">
    <location>
        <position position="212"/>
    </location>
</feature>
<gene>
    <name evidence="8" type="ORF">CC78DRAFT_535096</name>
</gene>